<dbReference type="InterPro" id="IPR050373">
    <property type="entry name" value="Fibrinogen_C-term_domain"/>
</dbReference>
<dbReference type="PANTHER" id="PTHR19143">
    <property type="entry name" value="FIBRINOGEN/TENASCIN/ANGIOPOEITIN"/>
    <property type="match status" value="1"/>
</dbReference>
<organism evidence="2 3">
    <name type="scientific">Drosophila willistoni</name>
    <name type="common">Fruit fly</name>
    <dbReference type="NCBI Taxonomy" id="7260"/>
    <lineage>
        <taxon>Eukaryota</taxon>
        <taxon>Metazoa</taxon>
        <taxon>Ecdysozoa</taxon>
        <taxon>Arthropoda</taxon>
        <taxon>Hexapoda</taxon>
        <taxon>Insecta</taxon>
        <taxon>Pterygota</taxon>
        <taxon>Neoptera</taxon>
        <taxon>Endopterygota</taxon>
        <taxon>Diptera</taxon>
        <taxon>Brachycera</taxon>
        <taxon>Muscomorpha</taxon>
        <taxon>Ephydroidea</taxon>
        <taxon>Drosophilidae</taxon>
        <taxon>Drosophila</taxon>
        <taxon>Sophophora</taxon>
    </lineage>
</organism>
<keyword evidence="3" id="KW-1185">Reference proteome</keyword>
<dbReference type="InterPro" id="IPR002181">
    <property type="entry name" value="Fibrinogen_a/b/g_C_dom"/>
</dbReference>
<dbReference type="Proteomes" id="UP000007798">
    <property type="component" value="Unassembled WGS sequence"/>
</dbReference>
<dbReference type="GO" id="GO:0005615">
    <property type="term" value="C:extracellular space"/>
    <property type="evidence" value="ECO:0007669"/>
    <property type="project" value="TreeGrafter"/>
</dbReference>
<protein>
    <recommendedName>
        <fullName evidence="1">Fibrinogen C-terminal domain-containing protein</fullName>
    </recommendedName>
</protein>
<dbReference type="AlphaFoldDB" id="A0A0Q9WQT8"/>
<dbReference type="InParanoid" id="A0A0Q9WQT8"/>
<sequence length="133" mass="14934">MKGEFFIGLENLHHITNSQTYRLYIHLGYFDGTFQFASYNNFKIGDEESQYQLESLGDFEGTAEDNMSSDLDALFSTIDNDYSGCAEAGGAWWDNDCYTAQLNGKYNDIEQPMSWGGVALKSVQMFIRASATA</sequence>
<dbReference type="InterPro" id="IPR014716">
    <property type="entry name" value="Fibrinogen_a/b/g_C_1"/>
</dbReference>
<dbReference type="SUPFAM" id="SSF56496">
    <property type="entry name" value="Fibrinogen C-terminal domain-like"/>
    <property type="match status" value="1"/>
</dbReference>
<dbReference type="PANTHER" id="PTHR19143:SF327">
    <property type="entry name" value="FI21813P1-RELATED"/>
    <property type="match status" value="1"/>
</dbReference>
<dbReference type="InterPro" id="IPR036056">
    <property type="entry name" value="Fibrinogen-like_C"/>
</dbReference>
<evidence type="ECO:0000313" key="2">
    <source>
        <dbReference type="EMBL" id="KRF98575.1"/>
    </source>
</evidence>
<accession>A0A0Q9WQT8</accession>
<dbReference type="KEGG" id="dwi:26530111"/>
<dbReference type="Pfam" id="PF00147">
    <property type="entry name" value="Fibrinogen_C"/>
    <property type="match status" value="1"/>
</dbReference>
<reference evidence="2 3" key="1">
    <citation type="journal article" date="2007" name="Nature">
        <title>Evolution of genes and genomes on the Drosophila phylogeny.</title>
        <authorList>
            <consortium name="Drosophila 12 Genomes Consortium"/>
            <person name="Clark A.G."/>
            <person name="Eisen M.B."/>
            <person name="Smith D.R."/>
            <person name="Bergman C.M."/>
            <person name="Oliver B."/>
            <person name="Markow T.A."/>
            <person name="Kaufman T.C."/>
            <person name="Kellis M."/>
            <person name="Gelbart W."/>
            <person name="Iyer V.N."/>
            <person name="Pollard D.A."/>
            <person name="Sackton T.B."/>
            <person name="Larracuente A.M."/>
            <person name="Singh N.D."/>
            <person name="Abad J.P."/>
            <person name="Abt D.N."/>
            <person name="Adryan B."/>
            <person name="Aguade M."/>
            <person name="Akashi H."/>
            <person name="Anderson W.W."/>
            <person name="Aquadro C.F."/>
            <person name="Ardell D.H."/>
            <person name="Arguello R."/>
            <person name="Artieri C.G."/>
            <person name="Barbash D.A."/>
            <person name="Barker D."/>
            <person name="Barsanti P."/>
            <person name="Batterham P."/>
            <person name="Batzoglou S."/>
            <person name="Begun D."/>
            <person name="Bhutkar A."/>
            <person name="Blanco E."/>
            <person name="Bosak S.A."/>
            <person name="Bradley R.K."/>
            <person name="Brand A.D."/>
            <person name="Brent M.R."/>
            <person name="Brooks A.N."/>
            <person name="Brown R.H."/>
            <person name="Butlin R.K."/>
            <person name="Caggese C."/>
            <person name="Calvi B.R."/>
            <person name="Bernardo de Carvalho A."/>
            <person name="Caspi A."/>
            <person name="Castrezana S."/>
            <person name="Celniker S.E."/>
            <person name="Chang J.L."/>
            <person name="Chapple C."/>
            <person name="Chatterji S."/>
            <person name="Chinwalla A."/>
            <person name="Civetta A."/>
            <person name="Clifton S.W."/>
            <person name="Comeron J.M."/>
            <person name="Costello J.C."/>
            <person name="Coyne J.A."/>
            <person name="Daub J."/>
            <person name="David R.G."/>
            <person name="Delcher A.L."/>
            <person name="Delehaunty K."/>
            <person name="Do C.B."/>
            <person name="Ebling H."/>
            <person name="Edwards K."/>
            <person name="Eickbush T."/>
            <person name="Evans J.D."/>
            <person name="Filipski A."/>
            <person name="Findeiss S."/>
            <person name="Freyhult E."/>
            <person name="Fulton L."/>
            <person name="Fulton R."/>
            <person name="Garcia A.C."/>
            <person name="Gardiner A."/>
            <person name="Garfield D.A."/>
            <person name="Garvin B.E."/>
            <person name="Gibson G."/>
            <person name="Gilbert D."/>
            <person name="Gnerre S."/>
            <person name="Godfrey J."/>
            <person name="Good R."/>
            <person name="Gotea V."/>
            <person name="Gravely B."/>
            <person name="Greenberg A.J."/>
            <person name="Griffiths-Jones S."/>
            <person name="Gross S."/>
            <person name="Guigo R."/>
            <person name="Gustafson E.A."/>
            <person name="Haerty W."/>
            <person name="Hahn M.W."/>
            <person name="Halligan D.L."/>
            <person name="Halpern A.L."/>
            <person name="Halter G.M."/>
            <person name="Han M.V."/>
            <person name="Heger A."/>
            <person name="Hillier L."/>
            <person name="Hinrichs A.S."/>
            <person name="Holmes I."/>
            <person name="Hoskins R.A."/>
            <person name="Hubisz M.J."/>
            <person name="Hultmark D."/>
            <person name="Huntley M.A."/>
            <person name="Jaffe D.B."/>
            <person name="Jagadeeshan S."/>
            <person name="Jeck W.R."/>
            <person name="Johnson J."/>
            <person name="Jones C.D."/>
            <person name="Jordan W.C."/>
            <person name="Karpen G.H."/>
            <person name="Kataoka E."/>
            <person name="Keightley P.D."/>
            <person name="Kheradpour P."/>
            <person name="Kirkness E.F."/>
            <person name="Koerich L.B."/>
            <person name="Kristiansen K."/>
            <person name="Kudrna D."/>
            <person name="Kulathinal R.J."/>
            <person name="Kumar S."/>
            <person name="Kwok R."/>
            <person name="Lander E."/>
            <person name="Langley C.H."/>
            <person name="Lapoint R."/>
            <person name="Lazzaro B.P."/>
            <person name="Lee S.J."/>
            <person name="Levesque L."/>
            <person name="Li R."/>
            <person name="Lin C.F."/>
            <person name="Lin M.F."/>
            <person name="Lindblad-Toh K."/>
            <person name="Llopart A."/>
            <person name="Long M."/>
            <person name="Low L."/>
            <person name="Lozovsky E."/>
            <person name="Lu J."/>
            <person name="Luo M."/>
            <person name="Machado C.A."/>
            <person name="Makalowski W."/>
            <person name="Marzo M."/>
            <person name="Matsuda M."/>
            <person name="Matzkin L."/>
            <person name="McAllister B."/>
            <person name="McBride C.S."/>
            <person name="McKernan B."/>
            <person name="McKernan K."/>
            <person name="Mendez-Lago M."/>
            <person name="Minx P."/>
            <person name="Mollenhauer M.U."/>
            <person name="Montooth K."/>
            <person name="Mount S.M."/>
            <person name="Mu X."/>
            <person name="Myers E."/>
            <person name="Negre B."/>
            <person name="Newfeld S."/>
            <person name="Nielsen R."/>
            <person name="Noor M.A."/>
            <person name="O'Grady P."/>
            <person name="Pachter L."/>
            <person name="Papaceit M."/>
            <person name="Parisi M.J."/>
            <person name="Parisi M."/>
            <person name="Parts L."/>
            <person name="Pedersen J.S."/>
            <person name="Pesole G."/>
            <person name="Phillippy A.M."/>
            <person name="Ponting C.P."/>
            <person name="Pop M."/>
            <person name="Porcelli D."/>
            <person name="Powell J.R."/>
            <person name="Prohaska S."/>
            <person name="Pruitt K."/>
            <person name="Puig M."/>
            <person name="Quesneville H."/>
            <person name="Ram K.R."/>
            <person name="Rand D."/>
            <person name="Rasmussen M.D."/>
            <person name="Reed L.K."/>
            <person name="Reenan R."/>
            <person name="Reily A."/>
            <person name="Remington K.A."/>
            <person name="Rieger T.T."/>
            <person name="Ritchie M.G."/>
            <person name="Robin C."/>
            <person name="Rogers Y.H."/>
            <person name="Rohde C."/>
            <person name="Rozas J."/>
            <person name="Rubenfield M.J."/>
            <person name="Ruiz A."/>
            <person name="Russo S."/>
            <person name="Salzberg S.L."/>
            <person name="Sanchez-Gracia A."/>
            <person name="Saranga D.J."/>
            <person name="Sato H."/>
            <person name="Schaeffer S.W."/>
            <person name="Schatz M.C."/>
            <person name="Schlenke T."/>
            <person name="Schwartz R."/>
            <person name="Segarra C."/>
            <person name="Singh R.S."/>
            <person name="Sirot L."/>
            <person name="Sirota M."/>
            <person name="Sisneros N.B."/>
            <person name="Smith C.D."/>
            <person name="Smith T.F."/>
            <person name="Spieth J."/>
            <person name="Stage D.E."/>
            <person name="Stark A."/>
            <person name="Stephan W."/>
            <person name="Strausberg R.L."/>
            <person name="Strempel S."/>
            <person name="Sturgill D."/>
            <person name="Sutton G."/>
            <person name="Sutton G.G."/>
            <person name="Tao W."/>
            <person name="Teichmann S."/>
            <person name="Tobari Y.N."/>
            <person name="Tomimura Y."/>
            <person name="Tsolas J.M."/>
            <person name="Valente V.L."/>
            <person name="Venter E."/>
            <person name="Venter J.C."/>
            <person name="Vicario S."/>
            <person name="Vieira F.G."/>
            <person name="Vilella A.J."/>
            <person name="Villasante A."/>
            <person name="Walenz B."/>
            <person name="Wang J."/>
            <person name="Wasserman M."/>
            <person name="Watts T."/>
            <person name="Wilson D."/>
            <person name="Wilson R.K."/>
            <person name="Wing R.A."/>
            <person name="Wolfner M.F."/>
            <person name="Wong A."/>
            <person name="Wong G.K."/>
            <person name="Wu C.I."/>
            <person name="Wu G."/>
            <person name="Yamamoto D."/>
            <person name="Yang H.P."/>
            <person name="Yang S.P."/>
            <person name="Yorke J.A."/>
            <person name="Yoshida K."/>
            <person name="Zdobnov E."/>
            <person name="Zhang P."/>
            <person name="Zhang Y."/>
            <person name="Zimin A.V."/>
            <person name="Baldwin J."/>
            <person name="Abdouelleil A."/>
            <person name="Abdulkadir J."/>
            <person name="Abebe A."/>
            <person name="Abera B."/>
            <person name="Abreu J."/>
            <person name="Acer S.C."/>
            <person name="Aftuck L."/>
            <person name="Alexander A."/>
            <person name="An P."/>
            <person name="Anderson E."/>
            <person name="Anderson S."/>
            <person name="Arachi H."/>
            <person name="Azer M."/>
            <person name="Bachantsang P."/>
            <person name="Barry A."/>
            <person name="Bayul T."/>
            <person name="Berlin A."/>
            <person name="Bessette D."/>
            <person name="Bloom T."/>
            <person name="Blye J."/>
            <person name="Boguslavskiy L."/>
            <person name="Bonnet C."/>
            <person name="Boukhgalter B."/>
            <person name="Bourzgui I."/>
            <person name="Brown A."/>
            <person name="Cahill P."/>
            <person name="Channer S."/>
            <person name="Cheshatsang Y."/>
            <person name="Chuda L."/>
            <person name="Citroen M."/>
            <person name="Collymore A."/>
            <person name="Cooke P."/>
            <person name="Costello M."/>
            <person name="D'Aco K."/>
            <person name="Daza R."/>
            <person name="De Haan G."/>
            <person name="DeGray S."/>
            <person name="DeMaso C."/>
            <person name="Dhargay N."/>
            <person name="Dooley K."/>
            <person name="Dooley E."/>
            <person name="Doricent M."/>
            <person name="Dorje P."/>
            <person name="Dorjee K."/>
            <person name="Dupes A."/>
            <person name="Elong R."/>
            <person name="Falk J."/>
            <person name="Farina A."/>
            <person name="Faro S."/>
            <person name="Ferguson D."/>
            <person name="Fisher S."/>
            <person name="Foley C.D."/>
            <person name="Franke A."/>
            <person name="Friedrich D."/>
            <person name="Gadbois L."/>
            <person name="Gearin G."/>
            <person name="Gearin C.R."/>
            <person name="Giannoukos G."/>
            <person name="Goode T."/>
            <person name="Graham J."/>
            <person name="Grandbois E."/>
            <person name="Grewal S."/>
            <person name="Gyaltsen K."/>
            <person name="Hafez N."/>
            <person name="Hagos B."/>
            <person name="Hall J."/>
            <person name="Henson C."/>
            <person name="Hollinger A."/>
            <person name="Honan T."/>
            <person name="Huard M.D."/>
            <person name="Hughes L."/>
            <person name="Hurhula B."/>
            <person name="Husby M.E."/>
            <person name="Kamat A."/>
            <person name="Kanga B."/>
            <person name="Kashin S."/>
            <person name="Khazanovich D."/>
            <person name="Kisner P."/>
            <person name="Lance K."/>
            <person name="Lara M."/>
            <person name="Lee W."/>
            <person name="Lennon N."/>
            <person name="Letendre F."/>
            <person name="LeVine R."/>
            <person name="Lipovsky A."/>
            <person name="Liu X."/>
            <person name="Liu J."/>
            <person name="Liu S."/>
            <person name="Lokyitsang T."/>
            <person name="Lokyitsang Y."/>
            <person name="Lubonja R."/>
            <person name="Lui A."/>
            <person name="MacDonald P."/>
            <person name="Magnisalis V."/>
            <person name="Maru K."/>
            <person name="Matthews C."/>
            <person name="McCusker W."/>
            <person name="McDonough S."/>
            <person name="Mehta T."/>
            <person name="Meldrim J."/>
            <person name="Meneus L."/>
            <person name="Mihai O."/>
            <person name="Mihalev A."/>
            <person name="Mihova T."/>
            <person name="Mittelman R."/>
            <person name="Mlenga V."/>
            <person name="Montmayeur A."/>
            <person name="Mulrain L."/>
            <person name="Navidi A."/>
            <person name="Naylor J."/>
            <person name="Negash T."/>
            <person name="Nguyen T."/>
            <person name="Nguyen N."/>
            <person name="Nicol R."/>
            <person name="Norbu C."/>
            <person name="Norbu N."/>
            <person name="Novod N."/>
            <person name="O'Neill B."/>
            <person name="Osman S."/>
            <person name="Markiewicz E."/>
            <person name="Oyono O.L."/>
            <person name="Patti C."/>
            <person name="Phunkhang P."/>
            <person name="Pierre F."/>
            <person name="Priest M."/>
            <person name="Raghuraman S."/>
            <person name="Rege F."/>
            <person name="Reyes R."/>
            <person name="Rise C."/>
            <person name="Rogov P."/>
            <person name="Ross K."/>
            <person name="Ryan E."/>
            <person name="Settipalli S."/>
            <person name="Shea T."/>
            <person name="Sherpa N."/>
            <person name="Shi L."/>
            <person name="Shih D."/>
            <person name="Sparrow T."/>
            <person name="Spaulding J."/>
            <person name="Stalker J."/>
            <person name="Stange-Thomann N."/>
            <person name="Stavropoulos S."/>
            <person name="Stone C."/>
            <person name="Strader C."/>
            <person name="Tesfaye S."/>
            <person name="Thomson T."/>
            <person name="Thoulutsang Y."/>
            <person name="Thoulutsang D."/>
            <person name="Topham K."/>
            <person name="Topping I."/>
            <person name="Tsamla T."/>
            <person name="Vassiliev H."/>
            <person name="Vo A."/>
            <person name="Wangchuk T."/>
            <person name="Wangdi T."/>
            <person name="Weiand M."/>
            <person name="Wilkinson J."/>
            <person name="Wilson A."/>
            <person name="Yadav S."/>
            <person name="Young G."/>
            <person name="Yu Q."/>
            <person name="Zembek L."/>
            <person name="Zhong D."/>
            <person name="Zimmer A."/>
            <person name="Zwirko Z."/>
            <person name="Jaffe D.B."/>
            <person name="Alvarez P."/>
            <person name="Brockman W."/>
            <person name="Butler J."/>
            <person name="Chin C."/>
            <person name="Gnerre S."/>
            <person name="Grabherr M."/>
            <person name="Kleber M."/>
            <person name="Mauceli E."/>
            <person name="MacCallum I."/>
        </authorList>
    </citation>
    <scope>NUCLEOTIDE SEQUENCE [LARGE SCALE GENOMIC DNA]</scope>
    <source>
        <strain evidence="3">Tucson 14030-0811.24</strain>
    </source>
</reference>
<dbReference type="STRING" id="7260.A0A0Q9WQT8"/>
<gene>
    <name evidence="2" type="primary">Dwil\GK28109</name>
    <name evidence="2" type="ORF">Dwil_GK28109</name>
</gene>
<proteinExistence type="predicted"/>
<feature type="domain" description="Fibrinogen C-terminal" evidence="1">
    <location>
        <begin position="1"/>
        <end position="131"/>
    </location>
</feature>
<dbReference type="SMART" id="SM00186">
    <property type="entry name" value="FBG"/>
    <property type="match status" value="1"/>
</dbReference>
<evidence type="ECO:0000313" key="3">
    <source>
        <dbReference type="Proteomes" id="UP000007798"/>
    </source>
</evidence>
<dbReference type="EMBL" id="CH963894">
    <property type="protein sequence ID" value="KRF98575.1"/>
    <property type="molecule type" value="Genomic_DNA"/>
</dbReference>
<name>A0A0Q9WQT8_DROWI</name>
<evidence type="ECO:0000259" key="1">
    <source>
        <dbReference type="PROSITE" id="PS51406"/>
    </source>
</evidence>
<dbReference type="Gene3D" id="3.90.215.10">
    <property type="entry name" value="Gamma Fibrinogen, chain A, domain 1"/>
    <property type="match status" value="1"/>
</dbReference>
<dbReference type="OrthoDB" id="6145874at2759"/>
<dbReference type="PROSITE" id="PS51406">
    <property type="entry name" value="FIBRINOGEN_C_2"/>
    <property type="match status" value="1"/>
</dbReference>